<evidence type="ECO:0000313" key="3">
    <source>
        <dbReference type="Proteomes" id="UP000318741"/>
    </source>
</evidence>
<proteinExistence type="predicted"/>
<keyword evidence="3" id="KW-1185">Reference proteome</keyword>
<sequence length="239" mass="26680">MTISDVLNGSLGFAPLCRLESLFNLTASRGEMLLCVQLALPFLIAPCFAAVFGWRIWRERGRLNVIDDGPRQRVDLSALRPVEAGTLAATISAFVVSCIFPTTTDPAASPGTAAVGLATVVGASLFWWDRVRRWRHAGRYDLVIDSETQVLALPITRPRTRRIAVPLRDVRSIKVREESDEEAPRRFEVVVRLSKAEAARQAIDLDQRLFTAHRRPAARRLAKWLRANVRAARSQSEPD</sequence>
<dbReference type="RefSeq" id="WP_145361168.1">
    <property type="nucleotide sequence ID" value="NZ_CP036265.1"/>
</dbReference>
<name>A0A517PFN5_9PLAN</name>
<gene>
    <name evidence="2" type="ORF">CA12_43480</name>
</gene>
<accession>A0A517PFN5</accession>
<dbReference type="EMBL" id="CP036265">
    <property type="protein sequence ID" value="QDT18207.1"/>
    <property type="molecule type" value="Genomic_DNA"/>
</dbReference>
<keyword evidence="1" id="KW-1133">Transmembrane helix</keyword>
<protein>
    <submittedName>
        <fullName evidence="2">Uncharacterized protein</fullName>
    </submittedName>
</protein>
<dbReference type="Proteomes" id="UP000318741">
    <property type="component" value="Chromosome"/>
</dbReference>
<evidence type="ECO:0000313" key="2">
    <source>
        <dbReference type="EMBL" id="QDT18207.1"/>
    </source>
</evidence>
<feature type="transmembrane region" description="Helical" evidence="1">
    <location>
        <begin position="108"/>
        <end position="128"/>
    </location>
</feature>
<keyword evidence="1" id="KW-0812">Transmembrane</keyword>
<feature type="transmembrane region" description="Helical" evidence="1">
    <location>
        <begin position="38"/>
        <end position="57"/>
    </location>
</feature>
<organism evidence="2 3">
    <name type="scientific">Alienimonas californiensis</name>
    <dbReference type="NCBI Taxonomy" id="2527989"/>
    <lineage>
        <taxon>Bacteria</taxon>
        <taxon>Pseudomonadati</taxon>
        <taxon>Planctomycetota</taxon>
        <taxon>Planctomycetia</taxon>
        <taxon>Planctomycetales</taxon>
        <taxon>Planctomycetaceae</taxon>
        <taxon>Alienimonas</taxon>
    </lineage>
</organism>
<dbReference type="AlphaFoldDB" id="A0A517PFN5"/>
<reference evidence="2 3" key="1">
    <citation type="submission" date="2019-02" db="EMBL/GenBank/DDBJ databases">
        <title>Deep-cultivation of Planctomycetes and their phenomic and genomic characterization uncovers novel biology.</title>
        <authorList>
            <person name="Wiegand S."/>
            <person name="Jogler M."/>
            <person name="Boedeker C."/>
            <person name="Pinto D."/>
            <person name="Vollmers J."/>
            <person name="Rivas-Marin E."/>
            <person name="Kohn T."/>
            <person name="Peeters S.H."/>
            <person name="Heuer A."/>
            <person name="Rast P."/>
            <person name="Oberbeckmann S."/>
            <person name="Bunk B."/>
            <person name="Jeske O."/>
            <person name="Meyerdierks A."/>
            <person name="Storesund J.E."/>
            <person name="Kallscheuer N."/>
            <person name="Luecker S."/>
            <person name="Lage O.M."/>
            <person name="Pohl T."/>
            <person name="Merkel B.J."/>
            <person name="Hornburger P."/>
            <person name="Mueller R.-W."/>
            <person name="Bruemmer F."/>
            <person name="Labrenz M."/>
            <person name="Spormann A.M."/>
            <person name="Op den Camp H."/>
            <person name="Overmann J."/>
            <person name="Amann R."/>
            <person name="Jetten M.S.M."/>
            <person name="Mascher T."/>
            <person name="Medema M.H."/>
            <person name="Devos D.P."/>
            <person name="Kaster A.-K."/>
            <person name="Ovreas L."/>
            <person name="Rohde M."/>
            <person name="Galperin M.Y."/>
            <person name="Jogler C."/>
        </authorList>
    </citation>
    <scope>NUCLEOTIDE SEQUENCE [LARGE SCALE GENOMIC DNA]</scope>
    <source>
        <strain evidence="2 3">CA12</strain>
    </source>
</reference>
<dbReference type="KEGG" id="acaf:CA12_43480"/>
<feature type="transmembrane region" description="Helical" evidence="1">
    <location>
        <begin position="78"/>
        <end position="102"/>
    </location>
</feature>
<keyword evidence="1" id="KW-0472">Membrane</keyword>
<evidence type="ECO:0000256" key="1">
    <source>
        <dbReference type="SAM" id="Phobius"/>
    </source>
</evidence>